<evidence type="ECO:0000256" key="14">
    <source>
        <dbReference type="ARBA" id="ARBA00047630"/>
    </source>
</evidence>
<evidence type="ECO:0000256" key="5">
    <source>
        <dbReference type="ARBA" id="ARBA00013030"/>
    </source>
</evidence>
<evidence type="ECO:0000313" key="17">
    <source>
        <dbReference type="EMBL" id="KAB1633416.1"/>
    </source>
</evidence>
<comment type="cofactor">
    <cofactor evidence="1">
        <name>pyridoxal 5'-phosphate</name>
        <dbReference type="ChEBI" id="CHEBI:597326"/>
    </cofactor>
</comment>
<dbReference type="Gene3D" id="3.90.1150.10">
    <property type="entry name" value="Aspartate Aminotransferase, domain 1"/>
    <property type="match status" value="1"/>
</dbReference>
<organism evidence="17 18">
    <name type="scientific">Pseudoclavibacter caeni</name>
    <dbReference type="NCBI Taxonomy" id="908846"/>
    <lineage>
        <taxon>Bacteria</taxon>
        <taxon>Bacillati</taxon>
        <taxon>Actinomycetota</taxon>
        <taxon>Actinomycetes</taxon>
        <taxon>Micrococcales</taxon>
        <taxon>Microbacteriaceae</taxon>
        <taxon>Pseudoclavibacter</taxon>
    </lineage>
</organism>
<dbReference type="GO" id="GO:0004648">
    <property type="term" value="F:O-phospho-L-serine:2-oxoglutarate aminotransferase activity"/>
    <property type="evidence" value="ECO:0007669"/>
    <property type="project" value="UniProtKB-EC"/>
</dbReference>
<comment type="similarity">
    <text evidence="4">Belongs to the class-V pyridoxal-phosphate-dependent aminotransferase family. SerC subfamily.</text>
</comment>
<comment type="function">
    <text evidence="2">Catalyzes the reversible conversion of 3-phosphohydroxypyruvate to phosphoserine and of 3-hydroxy-2-oxo-4-phosphonooxybutanoate to phosphohydroxythreonine.</text>
</comment>
<dbReference type="Pfam" id="PF00266">
    <property type="entry name" value="Aminotran_5"/>
    <property type="match status" value="1"/>
</dbReference>
<evidence type="ECO:0000256" key="9">
    <source>
        <dbReference type="ARBA" id="ARBA00022679"/>
    </source>
</evidence>
<dbReference type="GO" id="GO:0006564">
    <property type="term" value="P:L-serine biosynthetic process"/>
    <property type="evidence" value="ECO:0007669"/>
    <property type="project" value="UniProtKB-KW"/>
</dbReference>
<dbReference type="Gene3D" id="3.40.640.10">
    <property type="entry name" value="Type I PLP-dependent aspartate aminotransferase-like (Major domain)"/>
    <property type="match status" value="1"/>
</dbReference>
<evidence type="ECO:0000256" key="2">
    <source>
        <dbReference type="ARBA" id="ARBA00003483"/>
    </source>
</evidence>
<gene>
    <name evidence="17" type="ORF">F8O02_00255</name>
</gene>
<evidence type="ECO:0000256" key="11">
    <source>
        <dbReference type="ARBA" id="ARBA00023096"/>
    </source>
</evidence>
<evidence type="ECO:0000259" key="16">
    <source>
        <dbReference type="Pfam" id="PF00266"/>
    </source>
</evidence>
<dbReference type="RefSeq" id="WP_158035195.1">
    <property type="nucleotide sequence ID" value="NZ_BAAAZV010000007.1"/>
</dbReference>
<evidence type="ECO:0000256" key="1">
    <source>
        <dbReference type="ARBA" id="ARBA00001933"/>
    </source>
</evidence>
<dbReference type="AlphaFoldDB" id="A0A7C8FJC4"/>
<dbReference type="PANTHER" id="PTHR21152:SF40">
    <property type="entry name" value="ALANINE--GLYOXYLATE AMINOTRANSFERASE"/>
    <property type="match status" value="1"/>
</dbReference>
<evidence type="ECO:0000313" key="18">
    <source>
        <dbReference type="Proteomes" id="UP000481339"/>
    </source>
</evidence>
<keyword evidence="12" id="KW-0718">Serine biosynthesis</keyword>
<sequence length="371" mass="39821">MASIEIPKSLLPADGRFGSGPSRIRDAQLDALAATGRTLLGTSHRAAPVRDLVADLQAGLAELYRLPEGYEVVLGLGGASVFWDTAAAALVEHRSQHVVIGEFSRKFARAASAPWLAAPDLREAEIGHGAACVPTEGVDLYGWPHNETSTGVQLPVTRVPADGALSVVDGTSAAGGTDVDPSQLDVYYFSPQKNMGSEGGLWVALMSPAAIERAERIAATDRFIPQALSLDGAIRNSRKHQTINTPAIATLFLLDQQVHWLLGNGGLPWADARTRETSDLVYDWAERDPRLAPFVSDPALRSQVVATVDLDERIPAAAVTDALRANGIVDVNGYRKLGRNQLRIGTFVAVPPEDVRQLLRSIDYVLDRLTD</sequence>
<dbReference type="InterPro" id="IPR022278">
    <property type="entry name" value="Pser_aminoTfrase"/>
</dbReference>
<dbReference type="OrthoDB" id="975012at2"/>
<reference evidence="17 18" key="1">
    <citation type="submission" date="2019-09" db="EMBL/GenBank/DDBJ databases">
        <title>Phylogeny of genus Pseudoclavibacter and closely related genus.</title>
        <authorList>
            <person name="Li Y."/>
        </authorList>
    </citation>
    <scope>NUCLEOTIDE SEQUENCE [LARGE SCALE GENOMIC DNA]</scope>
    <source>
        <strain evidence="17 18">JCM 16921</strain>
    </source>
</reference>
<dbReference type="InterPro" id="IPR006272">
    <property type="entry name" value="Pser_aminoTfrase_mycobac"/>
</dbReference>
<evidence type="ECO:0000256" key="4">
    <source>
        <dbReference type="ARBA" id="ARBA00006904"/>
    </source>
</evidence>
<comment type="catalytic activity">
    <reaction evidence="15">
        <text>O-phospho-L-serine + 2-oxoglutarate = 3-phosphooxypyruvate + L-glutamate</text>
        <dbReference type="Rhea" id="RHEA:14329"/>
        <dbReference type="ChEBI" id="CHEBI:16810"/>
        <dbReference type="ChEBI" id="CHEBI:18110"/>
        <dbReference type="ChEBI" id="CHEBI:29985"/>
        <dbReference type="ChEBI" id="CHEBI:57524"/>
        <dbReference type="EC" id="2.6.1.52"/>
    </reaction>
</comment>
<keyword evidence="8" id="KW-0028">Amino-acid biosynthesis</keyword>
<evidence type="ECO:0000256" key="13">
    <source>
        <dbReference type="ARBA" id="ARBA00031421"/>
    </source>
</evidence>
<evidence type="ECO:0000256" key="6">
    <source>
        <dbReference type="ARBA" id="ARBA00022490"/>
    </source>
</evidence>
<dbReference type="EMBL" id="WBKA01000001">
    <property type="protein sequence ID" value="KAB1633416.1"/>
    <property type="molecule type" value="Genomic_DNA"/>
</dbReference>
<dbReference type="GO" id="GO:0008453">
    <property type="term" value="F:alanine-glyoxylate transaminase activity"/>
    <property type="evidence" value="ECO:0007669"/>
    <property type="project" value="TreeGrafter"/>
</dbReference>
<dbReference type="InterPro" id="IPR015422">
    <property type="entry name" value="PyrdxlP-dep_Trfase_small"/>
</dbReference>
<dbReference type="SUPFAM" id="SSF53383">
    <property type="entry name" value="PLP-dependent transferases"/>
    <property type="match status" value="1"/>
</dbReference>
<dbReference type="Proteomes" id="UP000481339">
    <property type="component" value="Unassembled WGS sequence"/>
</dbReference>
<accession>A0A7C8FJC4</accession>
<dbReference type="PANTHER" id="PTHR21152">
    <property type="entry name" value="AMINOTRANSFERASE CLASS V"/>
    <property type="match status" value="1"/>
</dbReference>
<proteinExistence type="inferred from homology"/>
<dbReference type="InterPro" id="IPR015421">
    <property type="entry name" value="PyrdxlP-dep_Trfase_major"/>
</dbReference>
<dbReference type="GO" id="GO:0004760">
    <property type="term" value="F:L-serine-pyruvate transaminase activity"/>
    <property type="evidence" value="ECO:0007669"/>
    <property type="project" value="TreeGrafter"/>
</dbReference>
<dbReference type="UniPathway" id="UPA00135">
    <property type="reaction ID" value="UER00197"/>
</dbReference>
<comment type="caution">
    <text evidence="17">The sequence shown here is derived from an EMBL/GenBank/DDBJ whole genome shotgun (WGS) entry which is preliminary data.</text>
</comment>
<feature type="domain" description="Aminotransferase class V" evidence="16">
    <location>
        <begin position="143"/>
        <end position="329"/>
    </location>
</feature>
<evidence type="ECO:0000256" key="10">
    <source>
        <dbReference type="ARBA" id="ARBA00022898"/>
    </source>
</evidence>
<dbReference type="NCBIfam" id="TIGR01366">
    <property type="entry name" value="serC_3"/>
    <property type="match status" value="1"/>
</dbReference>
<evidence type="ECO:0000256" key="12">
    <source>
        <dbReference type="ARBA" id="ARBA00023299"/>
    </source>
</evidence>
<keyword evidence="10" id="KW-0663">Pyridoxal phosphate</keyword>
<keyword evidence="6" id="KW-0963">Cytoplasm</keyword>
<evidence type="ECO:0000256" key="7">
    <source>
        <dbReference type="ARBA" id="ARBA00022576"/>
    </source>
</evidence>
<keyword evidence="18" id="KW-1185">Reference proteome</keyword>
<dbReference type="GO" id="GO:0008615">
    <property type="term" value="P:pyridoxine biosynthetic process"/>
    <property type="evidence" value="ECO:0007669"/>
    <property type="project" value="UniProtKB-KW"/>
</dbReference>
<keyword evidence="9 17" id="KW-0808">Transferase</keyword>
<evidence type="ECO:0000256" key="8">
    <source>
        <dbReference type="ARBA" id="ARBA00022605"/>
    </source>
</evidence>
<dbReference type="InterPro" id="IPR015424">
    <property type="entry name" value="PyrdxlP-dep_Trfase"/>
</dbReference>
<keyword evidence="11" id="KW-0664">Pyridoxine biosynthesis</keyword>
<comment type="pathway">
    <text evidence="3">Amino-acid biosynthesis; L-serine biosynthesis; L-serine from 3-phospho-D-glycerate: step 2/3.</text>
</comment>
<evidence type="ECO:0000256" key="15">
    <source>
        <dbReference type="ARBA" id="ARBA00049007"/>
    </source>
</evidence>
<keyword evidence="7 17" id="KW-0032">Aminotransferase</keyword>
<evidence type="ECO:0000256" key="3">
    <source>
        <dbReference type="ARBA" id="ARBA00005099"/>
    </source>
</evidence>
<protein>
    <recommendedName>
        <fullName evidence="5">phosphoserine transaminase</fullName>
        <ecNumber evidence="5">2.6.1.52</ecNumber>
    </recommendedName>
    <alternativeName>
        <fullName evidence="13">Phosphohydroxythreonine aminotransferase</fullName>
    </alternativeName>
</protein>
<dbReference type="EC" id="2.6.1.52" evidence="5"/>
<dbReference type="PIRSF" id="PIRSF000525">
    <property type="entry name" value="SerC"/>
    <property type="match status" value="1"/>
</dbReference>
<dbReference type="GO" id="GO:0019265">
    <property type="term" value="P:glycine biosynthetic process, by transamination of glyoxylate"/>
    <property type="evidence" value="ECO:0007669"/>
    <property type="project" value="TreeGrafter"/>
</dbReference>
<name>A0A7C8FJC4_9MICO</name>
<dbReference type="InterPro" id="IPR000192">
    <property type="entry name" value="Aminotrans_V_dom"/>
</dbReference>
<comment type="catalytic activity">
    <reaction evidence="14">
        <text>4-(phosphooxy)-L-threonine + 2-oxoglutarate = (R)-3-hydroxy-2-oxo-4-phosphooxybutanoate + L-glutamate</text>
        <dbReference type="Rhea" id="RHEA:16573"/>
        <dbReference type="ChEBI" id="CHEBI:16810"/>
        <dbReference type="ChEBI" id="CHEBI:29985"/>
        <dbReference type="ChEBI" id="CHEBI:58452"/>
        <dbReference type="ChEBI" id="CHEBI:58538"/>
        <dbReference type="EC" id="2.6.1.52"/>
    </reaction>
</comment>